<dbReference type="SUPFAM" id="SSF52058">
    <property type="entry name" value="L domain-like"/>
    <property type="match status" value="1"/>
</dbReference>
<dbReference type="EC" id="2.7.11.1" evidence="2"/>
<evidence type="ECO:0000259" key="16">
    <source>
        <dbReference type="Pfam" id="PF11721"/>
    </source>
</evidence>
<dbReference type="GO" id="GO:0016020">
    <property type="term" value="C:membrane"/>
    <property type="evidence" value="ECO:0007669"/>
    <property type="project" value="UniProtKB-SubCell"/>
</dbReference>
<dbReference type="AlphaFoldDB" id="A0A9Q0G9D3"/>
<dbReference type="PANTHER" id="PTHR48006">
    <property type="entry name" value="LEUCINE-RICH REPEAT-CONTAINING PROTEIN DDB_G0281931-RELATED"/>
    <property type="match status" value="1"/>
</dbReference>
<dbReference type="InterPro" id="IPR032675">
    <property type="entry name" value="LRR_dom_sf"/>
</dbReference>
<evidence type="ECO:0000256" key="13">
    <source>
        <dbReference type="ARBA" id="ARBA00048679"/>
    </source>
</evidence>
<evidence type="ECO:0000256" key="1">
    <source>
        <dbReference type="ARBA" id="ARBA00004479"/>
    </source>
</evidence>
<evidence type="ECO:0000256" key="5">
    <source>
        <dbReference type="ARBA" id="ARBA00022679"/>
    </source>
</evidence>
<keyword evidence="14" id="KW-0472">Membrane</keyword>
<comment type="catalytic activity">
    <reaction evidence="12">
        <text>L-threonyl-[protein] + ATP = O-phospho-L-threonyl-[protein] + ADP + H(+)</text>
        <dbReference type="Rhea" id="RHEA:46608"/>
        <dbReference type="Rhea" id="RHEA-COMP:11060"/>
        <dbReference type="Rhea" id="RHEA-COMP:11605"/>
        <dbReference type="ChEBI" id="CHEBI:15378"/>
        <dbReference type="ChEBI" id="CHEBI:30013"/>
        <dbReference type="ChEBI" id="CHEBI:30616"/>
        <dbReference type="ChEBI" id="CHEBI:61977"/>
        <dbReference type="ChEBI" id="CHEBI:456216"/>
        <dbReference type="EC" id="2.7.11.1"/>
    </reaction>
</comment>
<dbReference type="FunFam" id="3.80.10.10:FF:000433">
    <property type="entry name" value="Putative LRR receptor-like serine/threonine-protein kinase isoform A"/>
    <property type="match status" value="1"/>
</dbReference>
<keyword evidence="8" id="KW-0547">Nucleotide-binding</keyword>
<evidence type="ECO:0000256" key="11">
    <source>
        <dbReference type="ARBA" id="ARBA00023180"/>
    </source>
</evidence>
<keyword evidence="11" id="KW-0325">Glycoprotein</keyword>
<keyword evidence="9" id="KW-0067">ATP-binding</keyword>
<name>A0A9Q0G9D3_9ROSI</name>
<comment type="catalytic activity">
    <reaction evidence="13">
        <text>L-seryl-[protein] + ATP = O-phospho-L-seryl-[protein] + ADP + H(+)</text>
        <dbReference type="Rhea" id="RHEA:17989"/>
        <dbReference type="Rhea" id="RHEA-COMP:9863"/>
        <dbReference type="Rhea" id="RHEA-COMP:11604"/>
        <dbReference type="ChEBI" id="CHEBI:15378"/>
        <dbReference type="ChEBI" id="CHEBI:29999"/>
        <dbReference type="ChEBI" id="CHEBI:30616"/>
        <dbReference type="ChEBI" id="CHEBI:83421"/>
        <dbReference type="ChEBI" id="CHEBI:456216"/>
        <dbReference type="EC" id="2.7.11.1"/>
    </reaction>
</comment>
<sequence>MFSGKLFVFLILALSCCFRFLRFSEAKLVQEEVVALEEIAKTMGSTYWEFNADSCEVEMVGVTPVAPKNAEHDIKCECIDANTTNCHVTIITLKGYNLPGVLPPQLVKLPYLREIDFAYNYLNGTIPHEWASMQLTSISVLANRLSGKIPKELGNITTLSYLNLEANQFSGSIPSDLGKLINLQTLMLSSNQLTGNLPPSFAGLINLTDFRINDNKLNGSIPNFIQSWRNLNRLEMHASGLKGPIPPDISFLTNLAKLRISDLDGPSQGFPLLNNVTGLDVLLLRNCNIHGEVPPYIWTMKLLDVFDVSFNQLVGEIPARITADRMRFTFLTGNWFSGDVPESILKEGTNVDLSYNNFTVQGPGEPSCRENMNLNLNLFRSSSSLNSSRRLLPCTETISCPHYSNCLHVNCGGKDTTIKENKTAFTYTGDGDVEGGTAKYFLNVQEYWGFSSTGDYMDDNDFQNTRYIRSLQSSNMPELYLTQRVAPISLTYFHYCMENGEYTVNLHFAEIQFTDDQTYSSLGRRQFDVYVQGRSVWKDFNIEDEAGGALKPLVKRVKNVTVSDNTLEIRFYFAGRGTTRIPVRGVYGPAISAISVISGKFFTFLCVFLCVVHQNF</sequence>
<keyword evidence="14" id="KW-1133">Transmembrane helix</keyword>
<keyword evidence="6 15" id="KW-0732">Signal</keyword>
<dbReference type="FunFam" id="2.60.120.430:FF:000004">
    <property type="entry name" value="Putative leucine-rich repeat receptor-like serine/threonine-protein kinase"/>
    <property type="match status" value="1"/>
</dbReference>
<gene>
    <name evidence="18" type="ORF">Tsubulata_009814</name>
</gene>
<keyword evidence="5" id="KW-0808">Transferase</keyword>
<evidence type="ECO:0000256" key="9">
    <source>
        <dbReference type="ARBA" id="ARBA00022840"/>
    </source>
</evidence>
<reference evidence="18" key="2">
    <citation type="journal article" date="2023" name="Plants (Basel)">
        <title>Annotation of the Turnera subulata (Passifloraceae) Draft Genome Reveals the S-Locus Evolved after the Divergence of Turneroideae from Passifloroideae in a Stepwise Manner.</title>
        <authorList>
            <person name="Henning P.M."/>
            <person name="Roalson E.H."/>
            <person name="Mir W."/>
            <person name="McCubbin A.G."/>
            <person name="Shore J.S."/>
        </authorList>
    </citation>
    <scope>NUCLEOTIDE SEQUENCE</scope>
    <source>
        <strain evidence="18">F60SS</strain>
    </source>
</reference>
<comment type="subcellular location">
    <subcellularLocation>
        <location evidence="1">Membrane</location>
        <topology evidence="1">Single-pass type I membrane protein</topology>
    </subcellularLocation>
</comment>
<dbReference type="InterPro" id="IPR051824">
    <property type="entry name" value="LRR_Rcpt-Like_S/T_Kinase"/>
</dbReference>
<keyword evidence="3" id="KW-0418">Kinase</keyword>
<dbReference type="Gene3D" id="3.80.10.10">
    <property type="entry name" value="Ribonuclease Inhibitor"/>
    <property type="match status" value="3"/>
</dbReference>
<evidence type="ECO:0000256" key="10">
    <source>
        <dbReference type="ARBA" id="ARBA00023170"/>
    </source>
</evidence>
<dbReference type="Pfam" id="PF23598">
    <property type="entry name" value="LRR_14"/>
    <property type="match status" value="1"/>
</dbReference>
<dbReference type="EMBL" id="JAKUCV010002002">
    <property type="protein sequence ID" value="KAJ4844266.1"/>
    <property type="molecule type" value="Genomic_DNA"/>
</dbReference>
<dbReference type="PROSITE" id="PS51257">
    <property type="entry name" value="PROKAR_LIPOPROTEIN"/>
    <property type="match status" value="1"/>
</dbReference>
<evidence type="ECO:0000259" key="17">
    <source>
        <dbReference type="Pfam" id="PF23598"/>
    </source>
</evidence>
<evidence type="ECO:0000256" key="7">
    <source>
        <dbReference type="ARBA" id="ARBA00022737"/>
    </source>
</evidence>
<dbReference type="OrthoDB" id="1867350at2759"/>
<accession>A0A9Q0G9D3</accession>
<proteinExistence type="predicted"/>
<evidence type="ECO:0000313" key="18">
    <source>
        <dbReference type="EMBL" id="KAJ4844266.1"/>
    </source>
</evidence>
<evidence type="ECO:0000256" key="4">
    <source>
        <dbReference type="ARBA" id="ARBA00022553"/>
    </source>
</evidence>
<evidence type="ECO:0000256" key="15">
    <source>
        <dbReference type="SAM" id="SignalP"/>
    </source>
</evidence>
<comment type="caution">
    <text evidence="18">The sequence shown here is derived from an EMBL/GenBank/DDBJ whole genome shotgun (WGS) entry which is preliminary data.</text>
</comment>
<dbReference type="FunFam" id="3.80.10.10:FF:000874">
    <property type="entry name" value="Probable LRR receptor-like serine/threonine-protein kinase RFK1"/>
    <property type="match status" value="1"/>
</dbReference>
<feature type="domain" description="Disease resistance R13L4/SHOC-2-like LRR" evidence="17">
    <location>
        <begin position="150"/>
        <end position="260"/>
    </location>
</feature>
<dbReference type="InterPro" id="IPR021720">
    <property type="entry name" value="Malectin_dom"/>
</dbReference>
<dbReference type="FunFam" id="3.80.10.10:FF:000452">
    <property type="entry name" value="Probable LRR receptor-like serine/threonine-protein kinase RFK1"/>
    <property type="match status" value="1"/>
</dbReference>
<dbReference type="GO" id="GO:0005524">
    <property type="term" value="F:ATP binding"/>
    <property type="evidence" value="ECO:0007669"/>
    <property type="project" value="UniProtKB-KW"/>
</dbReference>
<dbReference type="Proteomes" id="UP001141552">
    <property type="component" value="Unassembled WGS sequence"/>
</dbReference>
<dbReference type="Gene3D" id="2.60.120.430">
    <property type="entry name" value="Galactose-binding lectin"/>
    <property type="match status" value="1"/>
</dbReference>
<feature type="chain" id="PRO_5040401368" description="non-specific serine/threonine protein kinase" evidence="15">
    <location>
        <begin position="27"/>
        <end position="616"/>
    </location>
</feature>
<protein>
    <recommendedName>
        <fullName evidence="2">non-specific serine/threonine protein kinase</fullName>
        <ecNumber evidence="2">2.7.11.1</ecNumber>
    </recommendedName>
</protein>
<evidence type="ECO:0000256" key="12">
    <source>
        <dbReference type="ARBA" id="ARBA00047899"/>
    </source>
</evidence>
<keyword evidence="19" id="KW-1185">Reference proteome</keyword>
<dbReference type="Pfam" id="PF11721">
    <property type="entry name" value="Malectin"/>
    <property type="match status" value="1"/>
</dbReference>
<dbReference type="PANTHER" id="PTHR48006:SF72">
    <property type="entry name" value="LRR RECEPTOR-LIKE SERINE_THREONINE-PROTEIN KINASE RFK1-RELATED"/>
    <property type="match status" value="1"/>
</dbReference>
<keyword evidence="3" id="KW-0723">Serine/threonine-protein kinase</keyword>
<reference evidence="18" key="1">
    <citation type="submission" date="2022-02" db="EMBL/GenBank/DDBJ databases">
        <authorList>
            <person name="Henning P.M."/>
            <person name="McCubbin A.G."/>
            <person name="Shore J.S."/>
        </authorList>
    </citation>
    <scope>NUCLEOTIDE SEQUENCE</scope>
    <source>
        <strain evidence="18">F60SS</strain>
        <tissue evidence="18">Leaves</tissue>
    </source>
</reference>
<keyword evidence="7" id="KW-0677">Repeat</keyword>
<dbReference type="GO" id="GO:0004674">
    <property type="term" value="F:protein serine/threonine kinase activity"/>
    <property type="evidence" value="ECO:0007669"/>
    <property type="project" value="UniProtKB-KW"/>
</dbReference>
<keyword evidence="10" id="KW-0675">Receptor</keyword>
<feature type="signal peptide" evidence="15">
    <location>
        <begin position="1"/>
        <end position="26"/>
    </location>
</feature>
<evidence type="ECO:0000256" key="6">
    <source>
        <dbReference type="ARBA" id="ARBA00022729"/>
    </source>
</evidence>
<feature type="transmembrane region" description="Helical" evidence="14">
    <location>
        <begin position="586"/>
        <end position="612"/>
    </location>
</feature>
<evidence type="ECO:0000256" key="2">
    <source>
        <dbReference type="ARBA" id="ARBA00012513"/>
    </source>
</evidence>
<feature type="domain" description="Malectin" evidence="16">
    <location>
        <begin position="406"/>
        <end position="594"/>
    </location>
</feature>
<evidence type="ECO:0000313" key="19">
    <source>
        <dbReference type="Proteomes" id="UP001141552"/>
    </source>
</evidence>
<keyword evidence="14" id="KW-0812">Transmembrane</keyword>
<keyword evidence="4" id="KW-0597">Phosphoprotein</keyword>
<organism evidence="18 19">
    <name type="scientific">Turnera subulata</name>
    <dbReference type="NCBI Taxonomy" id="218843"/>
    <lineage>
        <taxon>Eukaryota</taxon>
        <taxon>Viridiplantae</taxon>
        <taxon>Streptophyta</taxon>
        <taxon>Embryophyta</taxon>
        <taxon>Tracheophyta</taxon>
        <taxon>Spermatophyta</taxon>
        <taxon>Magnoliopsida</taxon>
        <taxon>eudicotyledons</taxon>
        <taxon>Gunneridae</taxon>
        <taxon>Pentapetalae</taxon>
        <taxon>rosids</taxon>
        <taxon>fabids</taxon>
        <taxon>Malpighiales</taxon>
        <taxon>Passifloraceae</taxon>
        <taxon>Turnera</taxon>
    </lineage>
</organism>
<evidence type="ECO:0000256" key="8">
    <source>
        <dbReference type="ARBA" id="ARBA00022741"/>
    </source>
</evidence>
<evidence type="ECO:0000256" key="14">
    <source>
        <dbReference type="SAM" id="Phobius"/>
    </source>
</evidence>
<evidence type="ECO:0000256" key="3">
    <source>
        <dbReference type="ARBA" id="ARBA00022527"/>
    </source>
</evidence>
<dbReference type="InterPro" id="IPR055414">
    <property type="entry name" value="LRR_R13L4/SHOC2-like"/>
</dbReference>